<dbReference type="AlphaFoldDB" id="A0A1N6S5E3"/>
<organism evidence="1 2">
    <name type="scientific">Maribacter ulvicola</name>
    <dbReference type="NCBI Taxonomy" id="228959"/>
    <lineage>
        <taxon>Bacteria</taxon>
        <taxon>Pseudomonadati</taxon>
        <taxon>Bacteroidota</taxon>
        <taxon>Flavobacteriia</taxon>
        <taxon>Flavobacteriales</taxon>
        <taxon>Flavobacteriaceae</taxon>
        <taxon>Maribacter</taxon>
    </lineage>
</organism>
<dbReference type="STRING" id="228959.SAMN05421797_1011524"/>
<keyword evidence="2" id="KW-1185">Reference proteome</keyword>
<name>A0A1N6S5E3_9FLAO</name>
<evidence type="ECO:0000313" key="2">
    <source>
        <dbReference type="Proteomes" id="UP000186953"/>
    </source>
</evidence>
<dbReference type="RefSeq" id="WP_076547714.1">
    <property type="nucleotide sequence ID" value="NZ_FTMA01000001.1"/>
</dbReference>
<proteinExistence type="predicted"/>
<dbReference type="EMBL" id="FTMA01000001">
    <property type="protein sequence ID" value="SIQ36314.1"/>
    <property type="molecule type" value="Genomic_DNA"/>
</dbReference>
<accession>A0A1N6S5E3</accession>
<sequence>MGMKVLINFLFVATIVAFQQYKGNDQTEFVIENASLSRTVKNSNGKLHRSKIVNKINGQELVFQGNEEFRIRIYKGTHIEWSDVQLTSNDFSFVRVLKNDGDIKKYLIH</sequence>
<reference evidence="2" key="1">
    <citation type="submission" date="2017-01" db="EMBL/GenBank/DDBJ databases">
        <authorList>
            <person name="Varghese N."/>
            <person name="Submissions S."/>
        </authorList>
    </citation>
    <scope>NUCLEOTIDE SEQUENCE [LARGE SCALE GENOMIC DNA]</scope>
    <source>
        <strain evidence="2">DSM 15366</strain>
    </source>
</reference>
<protein>
    <submittedName>
        <fullName evidence="1">Uncharacterized protein</fullName>
    </submittedName>
</protein>
<evidence type="ECO:0000313" key="1">
    <source>
        <dbReference type="EMBL" id="SIQ36314.1"/>
    </source>
</evidence>
<dbReference type="Proteomes" id="UP000186953">
    <property type="component" value="Unassembled WGS sequence"/>
</dbReference>
<gene>
    <name evidence="1" type="ORF">SAMN05421797_1011524</name>
</gene>